<dbReference type="RefSeq" id="WP_119834104.1">
    <property type="nucleotide sequence ID" value="NZ_QYUL01000006.1"/>
</dbReference>
<dbReference type="Pfam" id="PF04055">
    <property type="entry name" value="Radical_SAM"/>
    <property type="match status" value="1"/>
</dbReference>
<dbReference type="InterPro" id="IPR058240">
    <property type="entry name" value="rSAM_sf"/>
</dbReference>
<organism evidence="4 5">
    <name type="scientific">Azospirillum cavernae</name>
    <dbReference type="NCBI Taxonomy" id="2320860"/>
    <lineage>
        <taxon>Bacteria</taxon>
        <taxon>Pseudomonadati</taxon>
        <taxon>Pseudomonadota</taxon>
        <taxon>Alphaproteobacteria</taxon>
        <taxon>Rhodospirillales</taxon>
        <taxon>Azospirillaceae</taxon>
        <taxon>Azospirillum</taxon>
    </lineage>
</organism>
<accession>A0A418VKT3</accession>
<dbReference type="PANTHER" id="PTHR11918:SF45">
    <property type="entry name" value="THREONYLCARBAMOYLADENOSINE TRNA METHYLTHIOTRANSFERASE"/>
    <property type="match status" value="1"/>
</dbReference>
<dbReference type="Gene3D" id="3.40.50.12160">
    <property type="entry name" value="Methylthiotransferase, N-terminal domain"/>
    <property type="match status" value="1"/>
</dbReference>
<dbReference type="Pfam" id="PF00919">
    <property type="entry name" value="UPF0004"/>
    <property type="match status" value="1"/>
</dbReference>
<keyword evidence="5" id="KW-1185">Reference proteome</keyword>
<dbReference type="PANTHER" id="PTHR11918">
    <property type="entry name" value="RADICAL SAM PROTEINS"/>
    <property type="match status" value="1"/>
</dbReference>
<dbReference type="PROSITE" id="PS51918">
    <property type="entry name" value="RADICAL_SAM"/>
    <property type="match status" value="1"/>
</dbReference>
<dbReference type="Gene3D" id="3.80.30.20">
    <property type="entry name" value="tm_1862 like domain"/>
    <property type="match status" value="1"/>
</dbReference>
<keyword evidence="1" id="KW-0808">Transferase</keyword>
<dbReference type="GO" id="GO:0035598">
    <property type="term" value="F:tRNA (N(6)-L-threonylcarbamoyladenosine(37)-C(2))-methylthiotransferase activity"/>
    <property type="evidence" value="ECO:0007669"/>
    <property type="project" value="TreeGrafter"/>
</dbReference>
<reference evidence="4 5" key="1">
    <citation type="submission" date="2018-09" db="EMBL/GenBank/DDBJ databases">
        <authorList>
            <person name="Zhu H."/>
        </authorList>
    </citation>
    <scope>NUCLEOTIDE SEQUENCE [LARGE SCALE GENOMIC DNA]</scope>
    <source>
        <strain evidence="4 5">K2W22B-5</strain>
    </source>
</reference>
<dbReference type="InterPro" id="IPR007197">
    <property type="entry name" value="rSAM"/>
</dbReference>
<evidence type="ECO:0000259" key="2">
    <source>
        <dbReference type="PROSITE" id="PS51449"/>
    </source>
</evidence>
<dbReference type="SMART" id="SM00729">
    <property type="entry name" value="Elp3"/>
    <property type="match status" value="1"/>
</dbReference>
<proteinExistence type="predicted"/>
<sequence>MKFFITEDDMCTTQKLNLARVQTWLEANGGCVVSSPEEADRLLCMTCNGWSLLEQSSYDRIQRYAKDHADKMIVMGCVNDAHPAKVAEIWSGPTVRTAADRPYSFGGIEALFPEFKVRLADVPAQSVFRRKEDYRDYNLSKRFINIAEGCAFHCTFCTHKPGLGNRRSRPLDEILQQIAQCVEEGVRIINLMGMETALYGLDVDSDFSRLLKAVLEFHDSYEVHVAQFNPTGIHRYYDALLPLFQNKRVTDVQLPIQTTSARLLKMMNRRDHSERVGSFMAAVRAANPRVVLRTDLIVGWPTETAEERQASLDFAGQHFDEIALYTIELSPDLPAWKYQDQAFPPKTLEEIRRTSADYLNARYDVVVHSGQQDDRAMATAEAKRKALRARRAAA</sequence>
<feature type="domain" description="MTTase N-terminal" evidence="2">
    <location>
        <begin position="2"/>
        <end position="110"/>
    </location>
</feature>
<dbReference type="GO" id="GO:0046872">
    <property type="term" value="F:metal ion binding"/>
    <property type="evidence" value="ECO:0007669"/>
    <property type="project" value="UniProtKB-KW"/>
</dbReference>
<protein>
    <submittedName>
        <fullName evidence="4">Radical SAM protein</fullName>
    </submittedName>
</protein>
<dbReference type="Proteomes" id="UP000283458">
    <property type="component" value="Unassembled WGS sequence"/>
</dbReference>
<dbReference type="InterPro" id="IPR038135">
    <property type="entry name" value="Methylthiotransferase_N_sf"/>
</dbReference>
<dbReference type="CDD" id="cd01335">
    <property type="entry name" value="Radical_SAM"/>
    <property type="match status" value="1"/>
</dbReference>
<dbReference type="PROSITE" id="PS51449">
    <property type="entry name" value="MTTASE_N"/>
    <property type="match status" value="1"/>
</dbReference>
<dbReference type="SUPFAM" id="SSF102114">
    <property type="entry name" value="Radical SAM enzymes"/>
    <property type="match status" value="1"/>
</dbReference>
<dbReference type="OrthoDB" id="9801424at2"/>
<dbReference type="InterPro" id="IPR006638">
    <property type="entry name" value="Elp3/MiaA/NifB-like_rSAM"/>
</dbReference>
<evidence type="ECO:0000313" key="5">
    <source>
        <dbReference type="Proteomes" id="UP000283458"/>
    </source>
</evidence>
<comment type="caution">
    <text evidence="4">The sequence shown here is derived from an EMBL/GenBank/DDBJ whole genome shotgun (WGS) entry which is preliminary data.</text>
</comment>
<dbReference type="EMBL" id="QYUL01000006">
    <property type="protein sequence ID" value="RJF76750.1"/>
    <property type="molecule type" value="Genomic_DNA"/>
</dbReference>
<dbReference type="SFLD" id="SFLDG01082">
    <property type="entry name" value="B12-binding_domain_containing"/>
    <property type="match status" value="1"/>
</dbReference>
<gene>
    <name evidence="4" type="ORF">D3877_28045</name>
</gene>
<dbReference type="InterPro" id="IPR023404">
    <property type="entry name" value="rSAM_horseshoe"/>
</dbReference>
<dbReference type="AlphaFoldDB" id="A0A418VKT3"/>
<evidence type="ECO:0000259" key="3">
    <source>
        <dbReference type="PROSITE" id="PS51918"/>
    </source>
</evidence>
<evidence type="ECO:0000256" key="1">
    <source>
        <dbReference type="ARBA" id="ARBA00022679"/>
    </source>
</evidence>
<evidence type="ECO:0000313" key="4">
    <source>
        <dbReference type="EMBL" id="RJF76750.1"/>
    </source>
</evidence>
<dbReference type="SFLD" id="SFLDS00029">
    <property type="entry name" value="Radical_SAM"/>
    <property type="match status" value="1"/>
</dbReference>
<dbReference type="GO" id="GO:0051539">
    <property type="term" value="F:4 iron, 4 sulfur cluster binding"/>
    <property type="evidence" value="ECO:0007669"/>
    <property type="project" value="UniProtKB-KW"/>
</dbReference>
<name>A0A418VKT3_9PROT</name>
<feature type="domain" description="Radical SAM core" evidence="3">
    <location>
        <begin position="136"/>
        <end position="371"/>
    </location>
</feature>
<dbReference type="InterPro" id="IPR013848">
    <property type="entry name" value="Methylthiotransferase_N"/>
</dbReference>